<evidence type="ECO:0000256" key="8">
    <source>
        <dbReference type="SAM" id="SignalP"/>
    </source>
</evidence>
<protein>
    <recommendedName>
        <fullName evidence="9">L-type lectin-like domain-containing protein</fullName>
    </recommendedName>
</protein>
<dbReference type="InterPro" id="IPR013320">
    <property type="entry name" value="ConA-like_dom_sf"/>
</dbReference>
<dbReference type="OMA" id="VMAYYTF"/>
<evidence type="ECO:0000256" key="6">
    <source>
        <dbReference type="PIRSR" id="PIRSR018136-1"/>
    </source>
</evidence>
<evidence type="ECO:0000259" key="9">
    <source>
        <dbReference type="PROSITE" id="PS51328"/>
    </source>
</evidence>
<dbReference type="Pfam" id="PF03388">
    <property type="entry name" value="Lectin_leg-like"/>
    <property type="match status" value="1"/>
</dbReference>
<proteinExistence type="predicted"/>
<dbReference type="CDD" id="cd06903">
    <property type="entry name" value="lectin_EMP46_EMP47"/>
    <property type="match status" value="1"/>
</dbReference>
<dbReference type="InterPro" id="IPR051136">
    <property type="entry name" value="Intracellular_Lectin-GPT"/>
</dbReference>
<dbReference type="GO" id="GO:0006888">
    <property type="term" value="P:endoplasmic reticulum to Golgi vesicle-mediated transport"/>
    <property type="evidence" value="ECO:0007669"/>
    <property type="project" value="EnsemblFungi"/>
</dbReference>
<evidence type="ECO:0000256" key="1">
    <source>
        <dbReference type="ARBA" id="ARBA00004479"/>
    </source>
</evidence>
<accession>G8BS35</accession>
<evidence type="ECO:0000256" key="5">
    <source>
        <dbReference type="ARBA" id="ARBA00023136"/>
    </source>
</evidence>
<feature type="transmembrane region" description="Helical" evidence="7">
    <location>
        <begin position="395"/>
        <end position="414"/>
    </location>
</feature>
<dbReference type="SUPFAM" id="SSF49899">
    <property type="entry name" value="Concanavalin A-like lectins/glucanases"/>
    <property type="match status" value="1"/>
</dbReference>
<keyword evidence="11" id="KW-1185">Reference proteome</keyword>
<dbReference type="PIRSF" id="PIRSF018136">
    <property type="entry name" value="L-type_lectin_fungi"/>
    <property type="match status" value="1"/>
</dbReference>
<dbReference type="EMBL" id="HE612859">
    <property type="protein sequence ID" value="CCE62656.1"/>
    <property type="molecule type" value="Genomic_DNA"/>
</dbReference>
<name>G8BS35_TETPH</name>
<keyword evidence="2 7" id="KW-0812">Transmembrane</keyword>
<sequence>MILRILSQLFLFINISRVLCHPVGNTDALKLSPEYSLPDLLKADSIPSHWSAEDSVKLAEGRIVLTPEKKTKGSLWLKNVYNLDHSFTIEWTFRSVSFFGKSKGGLSFWFTDSSKEKNKNLFNGPSTFEGLQLLVDNSSPVGSALNALLNDGSINFAEKNLYDSSFASCLLSYQDSSVPTSLRLTYNADDNNLLKLQLDNKVCFQTRKIKIPKGSYSIGVTANNADNVESFEILNMKLYNGVISDSMIPNKKSMPQPKYLTKIIDKDSGKEKLIESSKLELESNQISNYELYKKLDKVEGKILANDIANLEEKLLSIVKIQKELAENVDQLSRVVANQPSNGQNKNDLENNDSFKDFLAMNEKLEKVINEQEKLRETSKHQVHNGPQLDEILRKLFIWLLPLIAIMLVMAYHTFRIRQEIVKTKLL</sequence>
<dbReference type="Gene3D" id="2.60.120.200">
    <property type="match status" value="1"/>
</dbReference>
<reference evidence="10 11" key="1">
    <citation type="journal article" date="2011" name="Proc. Natl. Acad. Sci. U.S.A.">
        <title>Evolutionary erosion of yeast sex chromosomes by mating-type switching accidents.</title>
        <authorList>
            <person name="Gordon J.L."/>
            <person name="Armisen D."/>
            <person name="Proux-Wera E."/>
            <person name="Oheigeartaigh S.S."/>
            <person name="Byrne K.P."/>
            <person name="Wolfe K.H."/>
        </authorList>
    </citation>
    <scope>NUCLEOTIDE SEQUENCE [LARGE SCALE GENOMIC DNA]</scope>
    <source>
        <strain evidence="11">ATCC 24235 / CBS 4417 / NBRC 1672 / NRRL Y-8282 / UCD 70-5</strain>
    </source>
</reference>
<evidence type="ECO:0000256" key="3">
    <source>
        <dbReference type="ARBA" id="ARBA00022729"/>
    </source>
</evidence>
<comment type="subcellular location">
    <subcellularLocation>
        <location evidence="1">Membrane</location>
        <topology evidence="1">Single-pass type I membrane protein</topology>
    </subcellularLocation>
</comment>
<keyword evidence="3 8" id="KW-0732">Signal</keyword>
<dbReference type="GO" id="GO:0005789">
    <property type="term" value="C:endoplasmic reticulum membrane"/>
    <property type="evidence" value="ECO:0007669"/>
    <property type="project" value="EnsemblFungi"/>
</dbReference>
<organism evidence="10 11">
    <name type="scientific">Tetrapisispora phaffii (strain ATCC 24235 / CBS 4417 / NBRC 1672 / NRRL Y-8282 / UCD 70-5)</name>
    <name type="common">Yeast</name>
    <name type="synonym">Fabospora phaffii</name>
    <dbReference type="NCBI Taxonomy" id="1071381"/>
    <lineage>
        <taxon>Eukaryota</taxon>
        <taxon>Fungi</taxon>
        <taxon>Dikarya</taxon>
        <taxon>Ascomycota</taxon>
        <taxon>Saccharomycotina</taxon>
        <taxon>Saccharomycetes</taxon>
        <taxon>Saccharomycetales</taxon>
        <taxon>Saccharomycetaceae</taxon>
        <taxon>Tetrapisispora</taxon>
    </lineage>
</organism>
<evidence type="ECO:0000256" key="2">
    <source>
        <dbReference type="ARBA" id="ARBA00022692"/>
    </source>
</evidence>
<keyword evidence="4 7" id="KW-1133">Transmembrane helix</keyword>
<evidence type="ECO:0000313" key="10">
    <source>
        <dbReference type="EMBL" id="CCE62656.1"/>
    </source>
</evidence>
<dbReference type="AlphaFoldDB" id="G8BS35"/>
<dbReference type="STRING" id="1071381.G8BS35"/>
<dbReference type="HOGENOM" id="CLU_050572_0_0_1"/>
<dbReference type="OrthoDB" id="10265193at2759"/>
<dbReference type="InterPro" id="IPR035661">
    <property type="entry name" value="EMP46/EMP47_N"/>
</dbReference>
<dbReference type="InterPro" id="IPR005052">
    <property type="entry name" value="Lectin_leg"/>
</dbReference>
<dbReference type="GO" id="GO:0000139">
    <property type="term" value="C:Golgi membrane"/>
    <property type="evidence" value="ECO:0007669"/>
    <property type="project" value="EnsemblFungi"/>
</dbReference>
<dbReference type="InterPro" id="IPR016710">
    <property type="entry name" value="Emp46/Emp47"/>
</dbReference>
<evidence type="ECO:0000256" key="4">
    <source>
        <dbReference type="ARBA" id="ARBA00022989"/>
    </source>
</evidence>
<dbReference type="KEGG" id="tpf:TPHA_0D00120"/>
<evidence type="ECO:0000256" key="7">
    <source>
        <dbReference type="SAM" id="Phobius"/>
    </source>
</evidence>
<feature type="disulfide bond" evidence="6">
    <location>
        <begin position="169"/>
        <end position="203"/>
    </location>
</feature>
<evidence type="ECO:0000313" key="11">
    <source>
        <dbReference type="Proteomes" id="UP000005666"/>
    </source>
</evidence>
<dbReference type="eggNOG" id="ENOG502QR1C">
    <property type="taxonomic scope" value="Eukaryota"/>
</dbReference>
<dbReference type="GeneID" id="11534119"/>
<dbReference type="GO" id="GO:0097367">
    <property type="term" value="F:carbohydrate derivative binding"/>
    <property type="evidence" value="ECO:0007669"/>
    <property type="project" value="EnsemblFungi"/>
</dbReference>
<dbReference type="GO" id="GO:0030134">
    <property type="term" value="C:COPII-coated ER to Golgi transport vesicle"/>
    <property type="evidence" value="ECO:0007669"/>
    <property type="project" value="EnsemblFungi"/>
</dbReference>
<dbReference type="PANTHER" id="PTHR12223">
    <property type="entry name" value="VESICULAR MANNOSE-BINDING LECTIN"/>
    <property type="match status" value="1"/>
</dbReference>
<feature type="domain" description="L-type lectin-like" evidence="9">
    <location>
        <begin position="27"/>
        <end position="241"/>
    </location>
</feature>
<dbReference type="GO" id="GO:0005793">
    <property type="term" value="C:endoplasmic reticulum-Golgi intermediate compartment"/>
    <property type="evidence" value="ECO:0007669"/>
    <property type="project" value="TreeGrafter"/>
</dbReference>
<dbReference type="PROSITE" id="PS51328">
    <property type="entry name" value="L_LECTIN_LIKE"/>
    <property type="match status" value="1"/>
</dbReference>
<keyword evidence="5 7" id="KW-0472">Membrane</keyword>
<feature type="signal peptide" evidence="8">
    <location>
        <begin position="1"/>
        <end position="20"/>
    </location>
</feature>
<dbReference type="GO" id="GO:0005537">
    <property type="term" value="F:D-mannose binding"/>
    <property type="evidence" value="ECO:0007669"/>
    <property type="project" value="TreeGrafter"/>
</dbReference>
<gene>
    <name evidence="10" type="primary">TPHA0D00120</name>
    <name evidence="10" type="ordered locus">TPHA_0D00120</name>
</gene>
<feature type="chain" id="PRO_5003508591" description="L-type lectin-like domain-containing protein" evidence="8">
    <location>
        <begin position="21"/>
        <end position="426"/>
    </location>
</feature>
<dbReference type="Proteomes" id="UP000005666">
    <property type="component" value="Chromosome 4"/>
</dbReference>
<dbReference type="PANTHER" id="PTHR12223:SF28">
    <property type="entry name" value="LECTIN, MANNOSE BINDING 1 LIKE"/>
    <property type="match status" value="1"/>
</dbReference>
<dbReference type="RefSeq" id="XP_003685090.1">
    <property type="nucleotide sequence ID" value="XM_003685042.1"/>
</dbReference>